<gene>
    <name evidence="2" type="ORF">JRQ81_010386</name>
</gene>
<keyword evidence="3" id="KW-1185">Reference proteome</keyword>
<reference evidence="2" key="1">
    <citation type="journal article" date="2023" name="DNA Res.">
        <title>Chromosome-level genome assembly of Phrynocephalus forsythii using third-generation DNA sequencing and Hi-C analysis.</title>
        <authorList>
            <person name="Qi Y."/>
            <person name="Zhao W."/>
            <person name="Zhao Y."/>
            <person name="Niu C."/>
            <person name="Cao S."/>
            <person name="Zhang Y."/>
        </authorList>
    </citation>
    <scope>NUCLEOTIDE SEQUENCE</scope>
    <source>
        <tissue evidence="2">Muscle</tissue>
    </source>
</reference>
<evidence type="ECO:0000313" key="3">
    <source>
        <dbReference type="Proteomes" id="UP001142489"/>
    </source>
</evidence>
<proteinExistence type="predicted"/>
<organism evidence="2 3">
    <name type="scientific">Phrynocephalus forsythii</name>
    <dbReference type="NCBI Taxonomy" id="171643"/>
    <lineage>
        <taxon>Eukaryota</taxon>
        <taxon>Metazoa</taxon>
        <taxon>Chordata</taxon>
        <taxon>Craniata</taxon>
        <taxon>Vertebrata</taxon>
        <taxon>Euteleostomi</taxon>
        <taxon>Lepidosauria</taxon>
        <taxon>Squamata</taxon>
        <taxon>Bifurcata</taxon>
        <taxon>Unidentata</taxon>
        <taxon>Episquamata</taxon>
        <taxon>Toxicofera</taxon>
        <taxon>Iguania</taxon>
        <taxon>Acrodonta</taxon>
        <taxon>Agamidae</taxon>
        <taxon>Agaminae</taxon>
        <taxon>Phrynocephalus</taxon>
    </lineage>
</organism>
<protein>
    <submittedName>
        <fullName evidence="2">Uncharacterized protein</fullName>
    </submittedName>
</protein>
<accession>A0A9Q0XAD4</accession>
<name>A0A9Q0XAD4_9SAUR</name>
<evidence type="ECO:0000313" key="2">
    <source>
        <dbReference type="EMBL" id="KAJ7306020.1"/>
    </source>
</evidence>
<dbReference type="EMBL" id="JAPFRF010000021">
    <property type="protein sequence ID" value="KAJ7306020.1"/>
    <property type="molecule type" value="Genomic_DNA"/>
</dbReference>
<dbReference type="AlphaFoldDB" id="A0A9Q0XAD4"/>
<dbReference type="Proteomes" id="UP001142489">
    <property type="component" value="Unassembled WGS sequence"/>
</dbReference>
<sequence>MSSGVEGLAVWTKPISCRFAFPTSKYSESCCWPHSPGSLTKAAVHTFAQVPTTLLSRCSEDEGTAGSLGGVGSFGGSGNECHAPSPPSWMVAHFCYRCTALDYSRVNKDVELNKRPRMSPVGQGWGPERQLGCGDPGKRRGDACSPSSDITGRFREEAAAAAAARASAASPPARLPACLPARPVAPGVALLARPRRAVA</sequence>
<evidence type="ECO:0000256" key="1">
    <source>
        <dbReference type="SAM" id="MobiDB-lite"/>
    </source>
</evidence>
<feature type="region of interest" description="Disordered" evidence="1">
    <location>
        <begin position="115"/>
        <end position="150"/>
    </location>
</feature>
<comment type="caution">
    <text evidence="2">The sequence shown here is derived from an EMBL/GenBank/DDBJ whole genome shotgun (WGS) entry which is preliminary data.</text>
</comment>